<reference evidence="1" key="1">
    <citation type="journal article" date="2023" name="Plant J.">
        <title>Genome sequences and population genomics provide insights into the demographic history, inbreeding, and mutation load of two 'living fossil' tree species of Dipteronia.</title>
        <authorList>
            <person name="Feng Y."/>
            <person name="Comes H.P."/>
            <person name="Chen J."/>
            <person name="Zhu S."/>
            <person name="Lu R."/>
            <person name="Zhang X."/>
            <person name="Li P."/>
            <person name="Qiu J."/>
            <person name="Olsen K.M."/>
            <person name="Qiu Y."/>
        </authorList>
    </citation>
    <scope>NUCLEOTIDE SEQUENCE</scope>
    <source>
        <strain evidence="1">NBL</strain>
    </source>
</reference>
<proteinExistence type="predicted"/>
<evidence type="ECO:0000313" key="1">
    <source>
        <dbReference type="EMBL" id="KAK3195362.1"/>
    </source>
</evidence>
<protein>
    <submittedName>
        <fullName evidence="1">Uncharacterized protein</fullName>
    </submittedName>
</protein>
<sequence>MYVIVIALAIMAVALTISISLSTYKVWKVIFRGLTAVEVVLMSGKVSLQLGGDARACILFKEADLDLEVKGGFVAKFRGQIYVCANIDLSAELCYKPSFHFKKVLRQLLYSLKEKNCKIRIDWRRR</sequence>
<name>A0AAE0DY35_9ROSI</name>
<organism evidence="1 2">
    <name type="scientific">Dipteronia sinensis</name>
    <dbReference type="NCBI Taxonomy" id="43782"/>
    <lineage>
        <taxon>Eukaryota</taxon>
        <taxon>Viridiplantae</taxon>
        <taxon>Streptophyta</taxon>
        <taxon>Embryophyta</taxon>
        <taxon>Tracheophyta</taxon>
        <taxon>Spermatophyta</taxon>
        <taxon>Magnoliopsida</taxon>
        <taxon>eudicotyledons</taxon>
        <taxon>Gunneridae</taxon>
        <taxon>Pentapetalae</taxon>
        <taxon>rosids</taxon>
        <taxon>malvids</taxon>
        <taxon>Sapindales</taxon>
        <taxon>Sapindaceae</taxon>
        <taxon>Hippocastanoideae</taxon>
        <taxon>Acereae</taxon>
        <taxon>Dipteronia</taxon>
    </lineage>
</organism>
<comment type="caution">
    <text evidence="1">The sequence shown here is derived from an EMBL/GenBank/DDBJ whole genome shotgun (WGS) entry which is preliminary data.</text>
</comment>
<dbReference type="Proteomes" id="UP001281410">
    <property type="component" value="Unassembled WGS sequence"/>
</dbReference>
<keyword evidence="2" id="KW-1185">Reference proteome</keyword>
<evidence type="ECO:0000313" key="2">
    <source>
        <dbReference type="Proteomes" id="UP001281410"/>
    </source>
</evidence>
<accession>A0AAE0DY35</accession>
<dbReference type="EMBL" id="JANJYJ010000008">
    <property type="protein sequence ID" value="KAK3195362.1"/>
    <property type="molecule type" value="Genomic_DNA"/>
</dbReference>
<gene>
    <name evidence="1" type="ORF">Dsin_026672</name>
</gene>
<dbReference type="AlphaFoldDB" id="A0AAE0DY35"/>